<organism evidence="1 2">
    <name type="scientific">Pullulanibacillus pueri</name>
    <dbReference type="NCBI Taxonomy" id="1437324"/>
    <lineage>
        <taxon>Bacteria</taxon>
        <taxon>Bacillati</taxon>
        <taxon>Bacillota</taxon>
        <taxon>Bacilli</taxon>
        <taxon>Bacillales</taxon>
        <taxon>Sporolactobacillaceae</taxon>
        <taxon>Pullulanibacillus</taxon>
    </lineage>
</organism>
<name>A0A8J3ENN5_9BACL</name>
<dbReference type="Proteomes" id="UP000656813">
    <property type="component" value="Unassembled WGS sequence"/>
</dbReference>
<dbReference type="AlphaFoldDB" id="A0A8J3ENN5"/>
<evidence type="ECO:0000313" key="1">
    <source>
        <dbReference type="EMBL" id="GGH87099.1"/>
    </source>
</evidence>
<proteinExistence type="predicted"/>
<sequence length="52" mass="5907">MPTIDDLNTVEQRKHKLATVSIAKVVNKIEVTKIDKQEALQHDPYGESFVID</sequence>
<reference evidence="1" key="1">
    <citation type="journal article" date="2014" name="Int. J. Syst. Evol. Microbiol.">
        <title>Complete genome sequence of Corynebacterium casei LMG S-19264T (=DSM 44701T), isolated from a smear-ripened cheese.</title>
        <authorList>
            <consortium name="US DOE Joint Genome Institute (JGI-PGF)"/>
            <person name="Walter F."/>
            <person name="Albersmeier A."/>
            <person name="Kalinowski J."/>
            <person name="Ruckert C."/>
        </authorList>
    </citation>
    <scope>NUCLEOTIDE SEQUENCE</scope>
    <source>
        <strain evidence="1">CGMCC 1.12777</strain>
    </source>
</reference>
<keyword evidence="2" id="KW-1185">Reference proteome</keyword>
<gene>
    <name evidence="1" type="ORF">GCM10007096_36330</name>
</gene>
<comment type="caution">
    <text evidence="1">The sequence shown here is derived from an EMBL/GenBank/DDBJ whole genome shotgun (WGS) entry which is preliminary data.</text>
</comment>
<dbReference type="EMBL" id="BMFV01000037">
    <property type="protein sequence ID" value="GGH87099.1"/>
    <property type="molecule type" value="Genomic_DNA"/>
</dbReference>
<accession>A0A8J3ENN5</accession>
<evidence type="ECO:0000313" key="2">
    <source>
        <dbReference type="Proteomes" id="UP000656813"/>
    </source>
</evidence>
<reference evidence="1" key="2">
    <citation type="submission" date="2020-09" db="EMBL/GenBank/DDBJ databases">
        <authorList>
            <person name="Sun Q."/>
            <person name="Zhou Y."/>
        </authorList>
    </citation>
    <scope>NUCLEOTIDE SEQUENCE</scope>
    <source>
        <strain evidence="1">CGMCC 1.12777</strain>
    </source>
</reference>
<protein>
    <submittedName>
        <fullName evidence="1">Uncharacterized protein</fullName>
    </submittedName>
</protein>